<dbReference type="GO" id="GO:0102039">
    <property type="term" value="F:NADH-dependent peroxiredoxin activity"/>
    <property type="evidence" value="ECO:0007669"/>
    <property type="project" value="InterPro"/>
</dbReference>
<dbReference type="GO" id="GO:0051287">
    <property type="term" value="F:NAD binding"/>
    <property type="evidence" value="ECO:0007669"/>
    <property type="project" value="InterPro"/>
</dbReference>
<dbReference type="PIRSF" id="PIRSF000238">
    <property type="entry name" value="AhpF"/>
    <property type="match status" value="1"/>
</dbReference>
<dbReference type="CDD" id="cd03026">
    <property type="entry name" value="AhpF_NTD_C"/>
    <property type="match status" value="1"/>
</dbReference>
<evidence type="ECO:0000256" key="1">
    <source>
        <dbReference type="ARBA" id="ARBA00009333"/>
    </source>
</evidence>
<dbReference type="Gene3D" id="3.40.30.80">
    <property type="match status" value="1"/>
</dbReference>
<dbReference type="PANTHER" id="PTHR48105">
    <property type="entry name" value="THIOREDOXIN REDUCTASE 1-RELATED-RELATED"/>
    <property type="match status" value="1"/>
</dbReference>
<dbReference type="PRINTS" id="PR00368">
    <property type="entry name" value="FADPNR"/>
</dbReference>
<dbReference type="InterPro" id="IPR012336">
    <property type="entry name" value="Thioredoxin-like_fold"/>
</dbReference>
<feature type="disulfide bond" description="Redox-active" evidence="11">
    <location>
        <begin position="346"/>
        <end position="349"/>
    </location>
</feature>
<dbReference type="InterPro" id="IPR008255">
    <property type="entry name" value="Pyr_nucl-diS_OxRdtase_2_AS"/>
</dbReference>
<dbReference type="RefSeq" id="WP_119715936.1">
    <property type="nucleotide sequence ID" value="NZ_OMOH01000006.1"/>
</dbReference>
<dbReference type="InterPro" id="IPR044142">
    <property type="entry name" value="AhpF_NTD_N"/>
</dbReference>
<dbReference type="AlphaFoldDB" id="A0A375I1T9"/>
<protein>
    <submittedName>
        <fullName evidence="14">Alkyl hydroperoxide reductase subunit F</fullName>
        <ecNumber evidence="14">1.-.-.-</ecNumber>
    </submittedName>
</protein>
<evidence type="ECO:0000313" key="14">
    <source>
        <dbReference type="EMBL" id="SPF68791.1"/>
    </source>
</evidence>
<evidence type="ECO:0000259" key="13">
    <source>
        <dbReference type="Pfam" id="PF13192"/>
    </source>
</evidence>
<evidence type="ECO:0000256" key="4">
    <source>
        <dbReference type="ARBA" id="ARBA00022827"/>
    </source>
</evidence>
<name>A0A375I1T9_9ACTN</name>
<dbReference type="SUPFAM" id="SSF51905">
    <property type="entry name" value="FAD/NAD(P)-binding domain"/>
    <property type="match status" value="1"/>
</dbReference>
<accession>A0A375I1T9</accession>
<dbReference type="Pfam" id="PF13192">
    <property type="entry name" value="Thioredoxin_3"/>
    <property type="match status" value="1"/>
</dbReference>
<keyword evidence="8 11" id="KW-0676">Redox-active center</keyword>
<keyword evidence="7 11" id="KW-1015">Disulfide bond</keyword>
<dbReference type="Gene3D" id="3.50.50.60">
    <property type="entry name" value="FAD/NAD(P)-binding domain"/>
    <property type="match status" value="2"/>
</dbReference>
<comment type="similarity">
    <text evidence="1">Belongs to the class-II pyridine nucleotide-disulfide oxidoreductase family.</text>
</comment>
<dbReference type="PROSITE" id="PS51354">
    <property type="entry name" value="GLUTAREDOXIN_2"/>
    <property type="match status" value="1"/>
</dbReference>
<feature type="domain" description="Thioredoxin-like fold" evidence="13">
    <location>
        <begin position="127"/>
        <end position="195"/>
    </location>
</feature>
<dbReference type="PROSITE" id="PS00573">
    <property type="entry name" value="PYRIDINE_REDOX_2"/>
    <property type="match status" value="1"/>
</dbReference>
<dbReference type="SUPFAM" id="SSF52833">
    <property type="entry name" value="Thioredoxin-like"/>
    <property type="match status" value="2"/>
</dbReference>
<keyword evidence="3" id="KW-0285">Flavoprotein</keyword>
<evidence type="ECO:0000259" key="12">
    <source>
        <dbReference type="Pfam" id="PF07992"/>
    </source>
</evidence>
<dbReference type="InterPro" id="IPR036188">
    <property type="entry name" value="FAD/NAD-bd_sf"/>
</dbReference>
<dbReference type="InterPro" id="IPR012081">
    <property type="entry name" value="Alkyl_hydroperoxide_Rdtase_suF"/>
</dbReference>
<keyword evidence="10" id="KW-0521">NADP</keyword>
<comment type="cofactor">
    <cofactor evidence="10">
        <name>FAD</name>
        <dbReference type="ChEBI" id="CHEBI:57692"/>
    </cofactor>
    <text evidence="10">Binds 1 FAD per subunit.</text>
</comment>
<dbReference type="InterPro" id="IPR044141">
    <property type="entry name" value="AhpF_NTD_C"/>
</dbReference>
<reference evidence="15" key="1">
    <citation type="submission" date="2018-02" db="EMBL/GenBank/DDBJ databases">
        <authorList>
            <person name="Hornung B."/>
        </authorList>
    </citation>
    <scope>NUCLEOTIDE SEQUENCE [LARGE SCALE GENOMIC DNA]</scope>
</reference>
<evidence type="ECO:0000313" key="15">
    <source>
        <dbReference type="Proteomes" id="UP000265962"/>
    </source>
</evidence>
<evidence type="ECO:0000256" key="8">
    <source>
        <dbReference type="ARBA" id="ARBA00023284"/>
    </source>
</evidence>
<feature type="domain" description="FAD/NAD(P)-binding" evidence="12">
    <location>
        <begin position="215"/>
        <end position="505"/>
    </location>
</feature>
<dbReference type="PRINTS" id="PR00469">
    <property type="entry name" value="PNDRDTASEII"/>
</dbReference>
<evidence type="ECO:0000256" key="5">
    <source>
        <dbReference type="ARBA" id="ARBA00023002"/>
    </source>
</evidence>
<dbReference type="EMBL" id="OMOH01000006">
    <property type="protein sequence ID" value="SPF68791.1"/>
    <property type="molecule type" value="Genomic_DNA"/>
</dbReference>
<feature type="binding site" evidence="10">
    <location>
        <begin position="358"/>
        <end position="372"/>
    </location>
    <ligand>
        <name>NAD(+)</name>
        <dbReference type="ChEBI" id="CHEBI:57540"/>
    </ligand>
</feature>
<keyword evidence="4 10" id="KW-0274">FAD</keyword>
<evidence type="ECO:0000256" key="2">
    <source>
        <dbReference type="ARBA" id="ARBA00011738"/>
    </source>
</evidence>
<dbReference type="Pfam" id="PF07992">
    <property type="entry name" value="Pyr_redox_2"/>
    <property type="match status" value="1"/>
</dbReference>
<evidence type="ECO:0000256" key="7">
    <source>
        <dbReference type="ARBA" id="ARBA00023157"/>
    </source>
</evidence>
<dbReference type="Proteomes" id="UP000265962">
    <property type="component" value="Unassembled WGS sequence"/>
</dbReference>
<keyword evidence="15" id="KW-1185">Reference proteome</keyword>
<evidence type="ECO:0000256" key="9">
    <source>
        <dbReference type="ARBA" id="ARBA00048132"/>
    </source>
</evidence>
<dbReference type="EC" id="1.-.-.-" evidence="14"/>
<dbReference type="GO" id="GO:0004791">
    <property type="term" value="F:thioredoxin-disulfide reductase (NADPH) activity"/>
    <property type="evidence" value="ECO:0007669"/>
    <property type="project" value="UniProtKB-EC"/>
</dbReference>
<feature type="binding site" evidence="10">
    <location>
        <begin position="479"/>
        <end position="489"/>
    </location>
    <ligand>
        <name>FAD</name>
        <dbReference type="ChEBI" id="CHEBI:57692"/>
    </ligand>
</feature>
<dbReference type="InterPro" id="IPR050097">
    <property type="entry name" value="Ferredoxin-NADP_redctase_2"/>
</dbReference>
<evidence type="ECO:0000256" key="3">
    <source>
        <dbReference type="ARBA" id="ARBA00022630"/>
    </source>
</evidence>
<proteinExistence type="inferred from homology"/>
<keyword evidence="6 10" id="KW-0520">NAD</keyword>
<dbReference type="GO" id="GO:0000302">
    <property type="term" value="P:response to reactive oxygen species"/>
    <property type="evidence" value="ECO:0007669"/>
    <property type="project" value="InterPro"/>
</dbReference>
<gene>
    <name evidence="14" type="ORF">PROPJV5_1769</name>
</gene>
<keyword evidence="5 14" id="KW-0560">Oxidoreductase</keyword>
<comment type="subunit">
    <text evidence="2">Homodimer.</text>
</comment>
<sequence>MAVLDEKLIAQLRPLMDRITRPVECVVSLDDREQSHRIDEMLGQVAALSERISVRRDDTAHDRRPSFSLTSPGTGISITFSALPLGHEFTSFALALLQVGGNPVKLDEATIEAVKAVQSDQEFITYISLTCQNCPTVVQAINAMAVINPRIRHTIVDGSLFRDEVEARNILATPTMYLNGELFGQGRMEAAQIIAALDPEAGAAASAGLNDRAPYQVLVVGQGPAGVSAAIYLARKGIRTGIIGDRFGGQVNDTLAIENLISVPHTEGPKLAGDLRAHASEYDDIDIIDGVTATGLSRADDGTITVQVGPDAALRAGAVVLATGAGWRQMGVPGEQEYRNKGVTYCPHCDGPLFKGKDVAVIGGGNSGAEAALDLAGVARSVTVIEFMPECKADEVLLRRMGETPSIEVVTNAAVQEVLGNGDRVTAIRYQDRASGEETTAELDGVFVQIGLVPSTGWLPDEVDRDGRGQIIIDARGTTSMPGVFAAGDCTNTPYKQIVIASGAGATAGLSAWDWLVRGRS</sequence>
<evidence type="ECO:0000256" key="6">
    <source>
        <dbReference type="ARBA" id="ARBA00023027"/>
    </source>
</evidence>
<comment type="catalytic activity">
    <reaction evidence="9">
        <text>[thioredoxin]-dithiol + NADP(+) = [thioredoxin]-disulfide + NADPH + H(+)</text>
        <dbReference type="Rhea" id="RHEA:20345"/>
        <dbReference type="Rhea" id="RHEA-COMP:10698"/>
        <dbReference type="Rhea" id="RHEA-COMP:10700"/>
        <dbReference type="ChEBI" id="CHEBI:15378"/>
        <dbReference type="ChEBI" id="CHEBI:29950"/>
        <dbReference type="ChEBI" id="CHEBI:50058"/>
        <dbReference type="ChEBI" id="CHEBI:57783"/>
        <dbReference type="ChEBI" id="CHEBI:58349"/>
        <dbReference type="EC" id="1.8.1.9"/>
    </reaction>
</comment>
<organism evidence="14 15">
    <name type="scientific">Propionibacterium ruminifibrarum</name>
    <dbReference type="NCBI Taxonomy" id="1962131"/>
    <lineage>
        <taxon>Bacteria</taxon>
        <taxon>Bacillati</taxon>
        <taxon>Actinomycetota</taxon>
        <taxon>Actinomycetes</taxon>
        <taxon>Propionibacteriales</taxon>
        <taxon>Propionibacteriaceae</taxon>
        <taxon>Propionibacterium</taxon>
    </lineage>
</organism>
<dbReference type="InterPro" id="IPR023753">
    <property type="entry name" value="FAD/NAD-binding_dom"/>
</dbReference>
<dbReference type="OrthoDB" id="9806179at2"/>
<dbReference type="InterPro" id="IPR036249">
    <property type="entry name" value="Thioredoxin-like_sf"/>
</dbReference>
<evidence type="ECO:0000256" key="10">
    <source>
        <dbReference type="PIRSR" id="PIRSR000238-1"/>
    </source>
</evidence>
<dbReference type="GO" id="GO:0050660">
    <property type="term" value="F:flavin adenine dinucleotide binding"/>
    <property type="evidence" value="ECO:0007669"/>
    <property type="project" value="InterPro"/>
</dbReference>
<evidence type="ECO:0000256" key="11">
    <source>
        <dbReference type="PIRSR" id="PIRSR000238-2"/>
    </source>
</evidence>
<dbReference type="CDD" id="cd02974">
    <property type="entry name" value="AhpF_NTD_N"/>
    <property type="match status" value="1"/>
</dbReference>
<dbReference type="NCBIfam" id="TIGR03140">
    <property type="entry name" value="AhpF"/>
    <property type="match status" value="1"/>
</dbReference>